<evidence type="ECO:0000313" key="3">
    <source>
        <dbReference type="Proteomes" id="UP001500121"/>
    </source>
</evidence>
<keyword evidence="1" id="KW-0472">Membrane</keyword>
<dbReference type="RefSeq" id="WP_345482261.1">
    <property type="nucleotide sequence ID" value="NZ_BAABLP010000009.1"/>
</dbReference>
<feature type="transmembrane region" description="Helical" evidence="1">
    <location>
        <begin position="40"/>
        <end position="59"/>
    </location>
</feature>
<accession>A0ABP8ZG55</accession>
<sequence length="112" mass="11509">MPTPRALAAAAASAYLANVALGTAVQLRLVDTSRHRWTHHALYVVTSTLTITAIVGAFARSSPRGWVLAPALLPLALLPRVGHEAHALTGIAAAPWYAGALLVPAGIDGGTD</sequence>
<protein>
    <submittedName>
        <fullName evidence="2">Uncharacterized protein</fullName>
    </submittedName>
</protein>
<name>A0ABP8ZG55_9MICO</name>
<comment type="caution">
    <text evidence="2">The sequence shown here is derived from an EMBL/GenBank/DDBJ whole genome shotgun (WGS) entry which is preliminary data.</text>
</comment>
<keyword evidence="3" id="KW-1185">Reference proteome</keyword>
<keyword evidence="1" id="KW-1133">Transmembrane helix</keyword>
<dbReference type="Proteomes" id="UP001500121">
    <property type="component" value="Unassembled WGS sequence"/>
</dbReference>
<proteinExistence type="predicted"/>
<organism evidence="2 3">
    <name type="scientific">Amnibacterium soli</name>
    <dbReference type="NCBI Taxonomy" id="1282736"/>
    <lineage>
        <taxon>Bacteria</taxon>
        <taxon>Bacillati</taxon>
        <taxon>Actinomycetota</taxon>
        <taxon>Actinomycetes</taxon>
        <taxon>Micrococcales</taxon>
        <taxon>Microbacteriaceae</taxon>
        <taxon>Amnibacterium</taxon>
    </lineage>
</organism>
<evidence type="ECO:0000256" key="1">
    <source>
        <dbReference type="SAM" id="Phobius"/>
    </source>
</evidence>
<dbReference type="EMBL" id="BAABLP010000009">
    <property type="protein sequence ID" value="GAA4755626.1"/>
    <property type="molecule type" value="Genomic_DNA"/>
</dbReference>
<gene>
    <name evidence="2" type="ORF">GCM10025783_31060</name>
</gene>
<keyword evidence="1" id="KW-0812">Transmembrane</keyword>
<evidence type="ECO:0000313" key="2">
    <source>
        <dbReference type="EMBL" id="GAA4755626.1"/>
    </source>
</evidence>
<reference evidence="3" key="1">
    <citation type="journal article" date="2019" name="Int. J. Syst. Evol. Microbiol.">
        <title>The Global Catalogue of Microorganisms (GCM) 10K type strain sequencing project: providing services to taxonomists for standard genome sequencing and annotation.</title>
        <authorList>
            <consortium name="The Broad Institute Genomics Platform"/>
            <consortium name="The Broad Institute Genome Sequencing Center for Infectious Disease"/>
            <person name="Wu L."/>
            <person name="Ma J."/>
        </authorList>
    </citation>
    <scope>NUCLEOTIDE SEQUENCE [LARGE SCALE GENOMIC DNA]</scope>
    <source>
        <strain evidence="3">JCM 19015</strain>
    </source>
</reference>